<feature type="non-terminal residue" evidence="5">
    <location>
        <position position="1416"/>
    </location>
</feature>
<dbReference type="Gene3D" id="1.10.150.130">
    <property type="match status" value="1"/>
</dbReference>
<dbReference type="InParanoid" id="E3NXX7"/>
<feature type="compositionally biased region" description="Basic and acidic residues" evidence="3">
    <location>
        <begin position="387"/>
        <end position="406"/>
    </location>
</feature>
<evidence type="ECO:0000256" key="2">
    <source>
        <dbReference type="ARBA" id="ARBA00023172"/>
    </source>
</evidence>
<organism evidence="5 6">
    <name type="scientific">Puccinia graminis f. sp. tritici (strain CRL 75-36-700-3 / race SCCL)</name>
    <name type="common">Black stem rust fungus</name>
    <dbReference type="NCBI Taxonomy" id="418459"/>
    <lineage>
        <taxon>Eukaryota</taxon>
        <taxon>Fungi</taxon>
        <taxon>Dikarya</taxon>
        <taxon>Basidiomycota</taxon>
        <taxon>Pucciniomycotina</taxon>
        <taxon>Pucciniomycetes</taxon>
        <taxon>Pucciniales</taxon>
        <taxon>Pucciniaceae</taxon>
        <taxon>Puccinia</taxon>
    </lineage>
</organism>
<dbReference type="SUPFAM" id="SSF56672">
    <property type="entry name" value="DNA/RNA polymerases"/>
    <property type="match status" value="1"/>
</dbReference>
<sequence>MENTQKITRSKTGTRKEADTTSQAAAQSAAIDATTLGQDRLATKGPPSKEVINLLGRNAGETLPSETHDSEGEESLDLITKVPLLTAETLKEVVDTTSVLPEPSVGDQRSHIWEKIKEAQAAGDTILTKILVTAYKDLEDSTSTETPKLARSSSALPVLSTVEPKTVIATSVTVTELEDNLVYAVGTVTSHQDIGFTPYFDENIKKLKAPLPLTIFDREWQKKAIAAHLTIKPSKSSEDKAYRGLAYHDEWTQSHSSWTNNHRSFYIMLRDVYNKKLFAEKLRIHKENCDEIADVYGFMTAFRYDMQTRMNAFAHRVPSKDGAAIPDISVKQMVVVEQCYSTVRSLGEASWKDNNYAPGLSHAGFDPDTGLRRPDFHKSASYQSSFNKEKQQQPNHQERGREKRWFNENAQQNMGNRPFGFDNRNPYQNFNNNNNNQNQFDYANYNQQHYNQHPYNSPYQNNQGSANPNRGFVGGSKRFKGANSNFDSGARGGGSKDEPNVTNKQLIWPLGVKCEMDLPKWQSALESAGLLPGLNHVLDGFKFGFDQGIPEHRLGSLRWFTPDNHSSAENSREKIQKSIEEEVANGRMFGPFSHEEVARRFDFFRTSPLGSVVNADGKMRPINNLSFPKRNKETPSVNSFVNKLDFSTTWDDFRIVSEFFRNDESRYELALFDWAKAYRQIPTLESQWPFLMVKDLNGGLYVDTRITFGGVAGCGSFGVPADAWKRIMEHEFDVVKIFRWVDDNLFIKNLGSACDMKSITSRSVSLGVATSEEKSTMFASEQKFIGFIWNGTEKTVRLTEKKLQERKGQILAFLVKGAMFKFNDAEVLAGRLNHVSFLLPQLCCYIRSVYRWMNQWKKRWATREIPEDVCDDLQFWLDTLNNYTHTRLCPVTTPIEIGWVGDASTSYGIGVLIGERWSQLKLKPEWKEAVPPRGIAWLETVAIRIGILMLQAIRPGLEGNNFIVYTDNTTTESVLRSRKSKDYHSNLEWKEIQRLLIGLKVDITPKRVISRENSADGLSRGVVAPHTPANRVTFPIPPLLTFLKTFICDSLCYKFNMISTSTNMIHLNKIEAFTKDGSTLRLPSRADLHILHSWKPTTLLGYNSAVKKFIAFQKSENVLRFSLPIDETTLENFCIWAGRNSVSSNAGKISATSLRKYLAGLRAWHTYHNKAFPVSNDTRINLILKASSQEDELTTKASRKLPVMLWHMIHLWTTLRGGDDFDKAILDLFIVAFWGLARLAELTYSSKTGKINFAESVLSTDVFFTTCERGEAVTLTVRNAKTGAPGAPQIITLGEQRHALCPVLAVRRRISAAEGKRTSLFGYNAVDGRRHVTRREAVTRLREVLSLGDYHGLGGHSFRVGGASLRAALGMSRVDLCTLGRWKSDCYKLYVRPYSAEELSQTRTRLRTLRVNWKKM</sequence>
<reference evidence="6" key="2">
    <citation type="journal article" date="2011" name="Proc. Natl. Acad. Sci. U.S.A.">
        <title>Obligate biotrophy features unraveled by the genomic analysis of rust fungi.</title>
        <authorList>
            <person name="Duplessis S."/>
            <person name="Cuomo C.A."/>
            <person name="Lin Y.-C."/>
            <person name="Aerts A."/>
            <person name="Tisserant E."/>
            <person name="Veneault-Fourrey C."/>
            <person name="Joly D.L."/>
            <person name="Hacquard S."/>
            <person name="Amselem J."/>
            <person name="Cantarel B.L."/>
            <person name="Chiu R."/>
            <person name="Coutinho P.M."/>
            <person name="Feau N."/>
            <person name="Field M."/>
            <person name="Frey P."/>
            <person name="Gelhaye E."/>
            <person name="Goldberg J."/>
            <person name="Grabherr M.G."/>
            <person name="Kodira C.D."/>
            <person name="Kohler A."/>
            <person name="Kuees U."/>
            <person name="Lindquist E.A."/>
            <person name="Lucas S.M."/>
            <person name="Mago R."/>
            <person name="Mauceli E."/>
            <person name="Morin E."/>
            <person name="Murat C."/>
            <person name="Pangilinan J.L."/>
            <person name="Park R."/>
            <person name="Pearson M."/>
            <person name="Quesneville H."/>
            <person name="Rouhier N."/>
            <person name="Sakthikumar S."/>
            <person name="Salamov A.A."/>
            <person name="Schmutz J."/>
            <person name="Selles B."/>
            <person name="Shapiro H."/>
            <person name="Tanguay P."/>
            <person name="Tuskan G.A."/>
            <person name="Henrissat B."/>
            <person name="Van de Peer Y."/>
            <person name="Rouze P."/>
            <person name="Ellis J.G."/>
            <person name="Dodds P.N."/>
            <person name="Schein J.E."/>
            <person name="Zhong S."/>
            <person name="Hamelin R.C."/>
            <person name="Grigoriev I.V."/>
            <person name="Szabo L.J."/>
            <person name="Martin F."/>
        </authorList>
    </citation>
    <scope>NUCLEOTIDE SEQUENCE [LARGE SCALE GENOMIC DNA]</scope>
    <source>
        <strain evidence="6">CRL 75-36-700-3 / race SCCL</strain>
    </source>
</reference>
<name>E3NXX7_PUCGT</name>
<dbReference type="GO" id="GO:0006310">
    <property type="term" value="P:DNA recombination"/>
    <property type="evidence" value="ECO:0007669"/>
    <property type="project" value="UniProtKB-KW"/>
</dbReference>
<feature type="compositionally biased region" description="Basic and acidic residues" evidence="3">
    <location>
        <begin position="369"/>
        <end position="378"/>
    </location>
</feature>
<dbReference type="OrthoDB" id="5149081at2759"/>
<feature type="region of interest" description="Disordered" evidence="3">
    <location>
        <begin position="365"/>
        <end position="501"/>
    </location>
</feature>
<feature type="domain" description="Core-binding (CB)" evidence="4">
    <location>
        <begin position="1078"/>
        <end position="1169"/>
    </location>
</feature>
<evidence type="ECO:0000313" key="5">
    <source>
        <dbReference type="EMBL" id="EFP94426.2"/>
    </source>
</evidence>
<dbReference type="InterPro" id="IPR013762">
    <property type="entry name" value="Integrase-like_cat_sf"/>
</dbReference>
<reference key="1">
    <citation type="submission" date="2007-01" db="EMBL/GenBank/DDBJ databases">
        <title>The Genome Sequence of Puccinia graminis f. sp. tritici Strain CRL 75-36-700-3.</title>
        <authorList>
            <consortium name="The Broad Institute Genome Sequencing Platform"/>
            <person name="Birren B."/>
            <person name="Lander E."/>
            <person name="Galagan J."/>
            <person name="Nusbaum C."/>
            <person name="Devon K."/>
            <person name="Cuomo C."/>
            <person name="Jaffe D."/>
            <person name="Butler J."/>
            <person name="Alvarez P."/>
            <person name="Gnerre S."/>
            <person name="Grabherr M."/>
            <person name="Mauceli E."/>
            <person name="Brockman W."/>
            <person name="Young S."/>
            <person name="LaButti K."/>
            <person name="Sykes S."/>
            <person name="DeCaprio D."/>
            <person name="Crawford M."/>
            <person name="Koehrsen M."/>
            <person name="Engels R."/>
            <person name="Montgomery P."/>
            <person name="Pearson M."/>
            <person name="Howarth C."/>
            <person name="Larson L."/>
            <person name="White J."/>
            <person name="Zeng Q."/>
            <person name="Kodira C."/>
            <person name="Yandava C."/>
            <person name="Alvarado L."/>
            <person name="O'Leary S."/>
            <person name="Szabo L."/>
            <person name="Dean R."/>
            <person name="Schein J."/>
        </authorList>
    </citation>
    <scope>NUCLEOTIDE SEQUENCE</scope>
    <source>
        <strain>CRL 75-36-700-3</strain>
    </source>
</reference>
<evidence type="ECO:0000313" key="6">
    <source>
        <dbReference type="Proteomes" id="UP000008783"/>
    </source>
</evidence>
<protein>
    <recommendedName>
        <fullName evidence="4">Core-binding (CB) domain-containing protein</fullName>
    </recommendedName>
</protein>
<dbReference type="KEGG" id="pgr:PGTG_20382"/>
<feature type="region of interest" description="Disordered" evidence="3">
    <location>
        <begin position="1"/>
        <end position="26"/>
    </location>
</feature>
<feature type="compositionally biased region" description="Polar residues" evidence="3">
    <location>
        <begin position="449"/>
        <end position="468"/>
    </location>
</feature>
<dbReference type="InterPro" id="IPR043502">
    <property type="entry name" value="DNA/RNA_pol_sf"/>
</dbReference>
<dbReference type="GO" id="GO:0015074">
    <property type="term" value="P:DNA integration"/>
    <property type="evidence" value="ECO:0007669"/>
    <property type="project" value="InterPro"/>
</dbReference>
<keyword evidence="6" id="KW-1185">Reference proteome</keyword>
<dbReference type="SUPFAM" id="SSF47823">
    <property type="entry name" value="lambda integrase-like, N-terminal domain"/>
    <property type="match status" value="1"/>
</dbReference>
<evidence type="ECO:0000256" key="3">
    <source>
        <dbReference type="SAM" id="MobiDB-lite"/>
    </source>
</evidence>
<evidence type="ECO:0000256" key="1">
    <source>
        <dbReference type="ARBA" id="ARBA00023125"/>
    </source>
</evidence>
<dbReference type="GeneID" id="10527719"/>
<dbReference type="Proteomes" id="UP000008783">
    <property type="component" value="Unassembled WGS sequence"/>
</dbReference>
<dbReference type="VEuPathDB" id="FungiDB:PGTG_20382"/>
<dbReference type="eggNOG" id="ENOG502S1WT">
    <property type="taxonomic scope" value="Eukaryota"/>
</dbReference>
<feature type="non-terminal residue" evidence="5">
    <location>
        <position position="1"/>
    </location>
</feature>
<dbReference type="SUPFAM" id="SSF56349">
    <property type="entry name" value="DNA breaking-rejoining enzymes"/>
    <property type="match status" value="1"/>
</dbReference>
<dbReference type="InterPro" id="IPR044068">
    <property type="entry name" value="CB"/>
</dbReference>
<dbReference type="EMBL" id="DS989991">
    <property type="protein sequence ID" value="EFP94426.2"/>
    <property type="molecule type" value="Genomic_DNA"/>
</dbReference>
<gene>
    <name evidence="5" type="ORF">PGTG_20382</name>
</gene>
<dbReference type="InterPro" id="IPR011010">
    <property type="entry name" value="DNA_brk_join_enz"/>
</dbReference>
<dbReference type="GO" id="GO:0003677">
    <property type="term" value="F:DNA binding"/>
    <property type="evidence" value="ECO:0007669"/>
    <property type="project" value="UniProtKB-KW"/>
</dbReference>
<dbReference type="InterPro" id="IPR052055">
    <property type="entry name" value="Hepadnavirus_pol/RT"/>
</dbReference>
<dbReference type="RefSeq" id="XP_003338845.2">
    <property type="nucleotide sequence ID" value="XM_003338797.2"/>
</dbReference>
<dbReference type="PROSITE" id="PS51900">
    <property type="entry name" value="CB"/>
    <property type="match status" value="1"/>
</dbReference>
<dbReference type="HOGENOM" id="CLU_003292_4_1_1"/>
<dbReference type="InterPro" id="IPR010998">
    <property type="entry name" value="Integrase_recombinase_N"/>
</dbReference>
<dbReference type="PANTHER" id="PTHR33050:SF7">
    <property type="entry name" value="RIBONUCLEASE H"/>
    <property type="match status" value="1"/>
</dbReference>
<keyword evidence="1" id="KW-0238">DNA-binding</keyword>
<proteinExistence type="predicted"/>
<dbReference type="PANTHER" id="PTHR33050">
    <property type="entry name" value="REVERSE TRANSCRIPTASE DOMAIN-CONTAINING PROTEIN"/>
    <property type="match status" value="1"/>
</dbReference>
<keyword evidence="2" id="KW-0233">DNA recombination</keyword>
<dbReference type="Gene3D" id="1.10.443.10">
    <property type="entry name" value="Intergrase catalytic core"/>
    <property type="match status" value="1"/>
</dbReference>
<evidence type="ECO:0000259" key="4">
    <source>
        <dbReference type="PROSITE" id="PS51900"/>
    </source>
</evidence>
<feature type="compositionally biased region" description="Low complexity" evidence="3">
    <location>
        <begin position="421"/>
        <end position="448"/>
    </location>
</feature>
<accession>E3NXX7</accession>